<proteinExistence type="predicted"/>
<reference evidence="1 2" key="1">
    <citation type="submission" date="2016-01" db="EMBL/GenBank/DDBJ databases">
        <authorList>
            <person name="Regsiter A."/>
            <person name="william w."/>
        </authorList>
    </citation>
    <scope>NUCLEOTIDE SEQUENCE [LARGE SCALE GENOMIC DNA]</scope>
    <source>
        <strain evidence="1 2">CFBP 6927</strain>
    </source>
</reference>
<name>A0ABM9VLC5_9HYPH</name>
<accession>A0ABM9VLC5</accession>
<sequence>MLSITEASERMGIHRISLLAKNVRGELKRVALSGRPLLLDDVMVHPSELMSTKFSDTHVVNTELTTSEGSVRMNWRA</sequence>
<keyword evidence="2" id="KW-1185">Reference proteome</keyword>
<gene>
    <name evidence="1" type="ORF">AGR13a_Lc30121</name>
</gene>
<organism evidence="1 2">
    <name type="scientific">Agrobacterium genomosp. 13 str. CFBP 6927</name>
    <dbReference type="NCBI Taxonomy" id="1183428"/>
    <lineage>
        <taxon>Bacteria</taxon>
        <taxon>Pseudomonadati</taxon>
        <taxon>Pseudomonadota</taxon>
        <taxon>Alphaproteobacteria</taxon>
        <taxon>Hyphomicrobiales</taxon>
        <taxon>Rhizobiaceae</taxon>
        <taxon>Rhizobium/Agrobacterium group</taxon>
        <taxon>Agrobacterium</taxon>
        <taxon>Agrobacterium tumefaciens complex</taxon>
    </lineage>
</organism>
<evidence type="ECO:0000313" key="1">
    <source>
        <dbReference type="EMBL" id="CUX58488.1"/>
    </source>
</evidence>
<comment type="caution">
    <text evidence="1">The sequence shown here is derived from an EMBL/GenBank/DDBJ whole genome shotgun (WGS) entry which is preliminary data.</text>
</comment>
<dbReference type="Proteomes" id="UP000191812">
    <property type="component" value="Unassembled WGS sequence"/>
</dbReference>
<protein>
    <submittedName>
        <fullName evidence="1">Uncharacterized protein</fullName>
    </submittedName>
</protein>
<evidence type="ECO:0000313" key="2">
    <source>
        <dbReference type="Proteomes" id="UP000191812"/>
    </source>
</evidence>
<dbReference type="EMBL" id="FBWH01000042">
    <property type="protein sequence ID" value="CUX58488.1"/>
    <property type="molecule type" value="Genomic_DNA"/>
</dbReference>